<proteinExistence type="predicted"/>
<dbReference type="Proteomes" id="UP001363622">
    <property type="component" value="Unassembled WGS sequence"/>
</dbReference>
<accession>A0ABR1KU23</accession>
<dbReference type="EMBL" id="JBBPHU010000002">
    <property type="protein sequence ID" value="KAK7521685.1"/>
    <property type="molecule type" value="Genomic_DNA"/>
</dbReference>
<dbReference type="PANTHER" id="PTHR34315:SF1">
    <property type="entry name" value="INTRADIOL RING-CLEAVAGE DIOXYGENASES DOMAIN-CONTAINING PROTEIN-RELATED"/>
    <property type="match status" value="1"/>
</dbReference>
<dbReference type="InterPro" id="IPR015889">
    <property type="entry name" value="Intradiol_dOase_core"/>
</dbReference>
<dbReference type="Gene3D" id="2.60.130.10">
    <property type="entry name" value="Aromatic compound dioxygenase"/>
    <property type="match status" value="1"/>
</dbReference>
<evidence type="ECO:0000313" key="2">
    <source>
        <dbReference type="Proteomes" id="UP001363622"/>
    </source>
</evidence>
<comment type="caution">
    <text evidence="1">The sequence shown here is derived from an EMBL/GenBank/DDBJ whole genome shotgun (WGS) entry which is preliminary data.</text>
</comment>
<dbReference type="GO" id="GO:0051213">
    <property type="term" value="F:dioxygenase activity"/>
    <property type="evidence" value="ECO:0007669"/>
    <property type="project" value="UniProtKB-KW"/>
</dbReference>
<dbReference type="PANTHER" id="PTHR34315">
    <property type="match status" value="1"/>
</dbReference>
<evidence type="ECO:0000313" key="1">
    <source>
        <dbReference type="EMBL" id="KAK7521685.1"/>
    </source>
</evidence>
<keyword evidence="2" id="KW-1185">Reference proteome</keyword>
<protein>
    <submittedName>
        <fullName evidence="1">Extracellular dioxygenase</fullName>
    </submittedName>
</protein>
<keyword evidence="1" id="KW-0223">Dioxygenase</keyword>
<organism evidence="1 2">
    <name type="scientific">Phyllosticta citriasiana</name>
    <dbReference type="NCBI Taxonomy" id="595635"/>
    <lineage>
        <taxon>Eukaryota</taxon>
        <taxon>Fungi</taxon>
        <taxon>Dikarya</taxon>
        <taxon>Ascomycota</taxon>
        <taxon>Pezizomycotina</taxon>
        <taxon>Dothideomycetes</taxon>
        <taxon>Dothideomycetes incertae sedis</taxon>
        <taxon>Botryosphaeriales</taxon>
        <taxon>Phyllostictaceae</taxon>
        <taxon>Phyllosticta</taxon>
    </lineage>
</organism>
<gene>
    <name evidence="1" type="ORF">IWZ03DRAFT_392372</name>
</gene>
<reference evidence="1 2" key="1">
    <citation type="submission" date="2024-04" db="EMBL/GenBank/DDBJ databases">
        <title>Phyllosticta paracitricarpa is synonymous to the EU quarantine fungus P. citricarpa based on phylogenomic analyses.</title>
        <authorList>
            <consortium name="Lawrence Berkeley National Laboratory"/>
            <person name="Van Ingen-Buijs V.A."/>
            <person name="Van Westerhoven A.C."/>
            <person name="Haridas S."/>
            <person name="Skiadas P."/>
            <person name="Martin F."/>
            <person name="Groenewald J.Z."/>
            <person name="Crous P.W."/>
            <person name="Seidl M.F."/>
        </authorList>
    </citation>
    <scope>NUCLEOTIDE SEQUENCE [LARGE SCALE GENOMIC DNA]</scope>
    <source>
        <strain evidence="1 2">CBS 123371</strain>
    </source>
</reference>
<sequence length="316" mass="34234">MFNIKTLGAAAPNLLAAIEAVALPGHDIKAEASQCRSALSSFERRSLSHCQEKPKARGVHDKNIARRHNMAEKLRKRHLVKRDLATFVNMSHASSLIGITPQTDPKTTQGPYYVSQEFFRSYITEDQLGTCEPLSGVAVDFWHCSATGVYSGVTALGNGNESDESNLNKTFLRGIHRATHVHLLAHSPGNWSLLENGNITGGTSTSHVAKIFFDQDLLETVEATAPYNTNTQELTQNSEDSIRGQEAEDDMDPFAEYVVLDENDITAGVFSWLTIEMNASATYSVSPAAVYAPNCGYMTNSSGGMDGGNSSAPQSS</sequence>
<keyword evidence="1" id="KW-0560">Oxidoreductase</keyword>
<dbReference type="SUPFAM" id="SSF49482">
    <property type="entry name" value="Aromatic compound dioxygenase"/>
    <property type="match status" value="1"/>
</dbReference>
<name>A0ABR1KU23_9PEZI</name>